<keyword evidence="5" id="KW-1185">Reference proteome</keyword>
<dbReference type="InterPro" id="IPR001867">
    <property type="entry name" value="OmpR/PhoB-type_DNA-bd"/>
</dbReference>
<keyword evidence="1 2" id="KW-0238">DNA-binding</keyword>
<dbReference type="RefSeq" id="WP_012803651.1">
    <property type="nucleotide sequence ID" value="NC_013171.1"/>
</dbReference>
<evidence type="ECO:0000259" key="3">
    <source>
        <dbReference type="PROSITE" id="PS51755"/>
    </source>
</evidence>
<dbReference type="SUPFAM" id="SSF46894">
    <property type="entry name" value="C-terminal effector domain of the bipartite response regulators"/>
    <property type="match status" value="1"/>
</dbReference>
<dbReference type="InterPro" id="IPR016032">
    <property type="entry name" value="Sig_transdc_resp-reg_C-effctor"/>
</dbReference>
<feature type="domain" description="OmpR/PhoB-type" evidence="3">
    <location>
        <begin position="116"/>
        <end position="213"/>
    </location>
</feature>
<name>C7RFH1_ANAPD</name>
<dbReference type="InterPro" id="IPR036388">
    <property type="entry name" value="WH-like_DNA-bd_sf"/>
</dbReference>
<dbReference type="GO" id="GO:0006355">
    <property type="term" value="P:regulation of DNA-templated transcription"/>
    <property type="evidence" value="ECO:0007669"/>
    <property type="project" value="InterPro"/>
</dbReference>
<dbReference type="Pfam" id="PF00486">
    <property type="entry name" value="Trans_reg_C"/>
    <property type="match status" value="1"/>
</dbReference>
<gene>
    <name evidence="4" type="ordered locus">Apre_0180</name>
</gene>
<evidence type="ECO:0000256" key="2">
    <source>
        <dbReference type="PROSITE-ProRule" id="PRU01091"/>
    </source>
</evidence>
<dbReference type="GO" id="GO:0000160">
    <property type="term" value="P:phosphorelay signal transduction system"/>
    <property type="evidence" value="ECO:0007669"/>
    <property type="project" value="InterPro"/>
</dbReference>
<evidence type="ECO:0000313" key="4">
    <source>
        <dbReference type="EMBL" id="ACV28232.1"/>
    </source>
</evidence>
<proteinExistence type="predicted"/>
<dbReference type="Proteomes" id="UP000002294">
    <property type="component" value="Chromosome"/>
</dbReference>
<dbReference type="eggNOG" id="COG0745">
    <property type="taxonomic scope" value="Bacteria"/>
</dbReference>
<dbReference type="CDD" id="cd00383">
    <property type="entry name" value="trans_reg_C"/>
    <property type="match status" value="1"/>
</dbReference>
<evidence type="ECO:0000256" key="1">
    <source>
        <dbReference type="ARBA" id="ARBA00023125"/>
    </source>
</evidence>
<dbReference type="GO" id="GO:0003677">
    <property type="term" value="F:DNA binding"/>
    <property type="evidence" value="ECO:0007669"/>
    <property type="project" value="UniProtKB-UniRule"/>
</dbReference>
<organism evidence="4 5">
    <name type="scientific">Anaerococcus prevotii (strain ATCC 9321 / DSM 20548 / JCM 6508 / NCTC 11806 / PC1)</name>
    <name type="common">Peptostreptococcus prevotii</name>
    <name type="synonym">Peptococcus prevotii</name>
    <dbReference type="NCBI Taxonomy" id="525919"/>
    <lineage>
        <taxon>Bacteria</taxon>
        <taxon>Bacillati</taxon>
        <taxon>Bacillota</taxon>
        <taxon>Tissierellia</taxon>
        <taxon>Tissierellales</taxon>
        <taxon>Peptoniphilaceae</taxon>
        <taxon>Anaerococcus</taxon>
    </lineage>
</organism>
<reference evidence="4 5" key="1">
    <citation type="journal article" date="2009" name="Stand. Genomic Sci.">
        <title>Complete genome sequence of Anaerococcus prevotii type strain (PC1).</title>
        <authorList>
            <person name="Labutti K."/>
            <person name="Pukall R."/>
            <person name="Steenblock K."/>
            <person name="Glavina Del Rio T."/>
            <person name="Tice H."/>
            <person name="Copeland A."/>
            <person name="Cheng J.F."/>
            <person name="Lucas S."/>
            <person name="Chen F."/>
            <person name="Nolan M."/>
            <person name="Bruce D."/>
            <person name="Goodwin L."/>
            <person name="Pitluck S."/>
            <person name="Ivanova N."/>
            <person name="Mavromatis K."/>
            <person name="Ovchinnikova G."/>
            <person name="Pati A."/>
            <person name="Chen A."/>
            <person name="Palaniappan K."/>
            <person name="Land M."/>
            <person name="Hauser L."/>
            <person name="Chang Y.J."/>
            <person name="Jeffries C.D."/>
            <person name="Chain P."/>
            <person name="Saunders E."/>
            <person name="Brettin T."/>
            <person name="Detter J.C."/>
            <person name="Han C."/>
            <person name="Goker M."/>
            <person name="Bristow J."/>
            <person name="Eisen J.A."/>
            <person name="Markowitz V."/>
            <person name="Hugenholtz P."/>
            <person name="Kyrpides N.C."/>
            <person name="Klenk H.P."/>
            <person name="Lapidus A."/>
        </authorList>
    </citation>
    <scope>NUCLEOTIDE SEQUENCE [LARGE SCALE GENOMIC DNA]</scope>
    <source>
        <strain evidence="5">ATCC 9321 / DSM 20548 / JCM 6508 / NCTC 11806 / PC1</strain>
    </source>
</reference>
<sequence length="219" mass="25442">MRILSVENENGVSSLINSRFNKSEVLVEKIDSVDDLLFRDLEGVDLILVDMTHNKCLQVIQFIKQKTNIPVIYLTERYKKNPYEAEIDDKEFVIHSVTRQEFIKDVFRKVEELREANIISMGICSLEEDNGIFRIGNDILDLTKSEIAICSILIKNMGSILSKEEIVEEMARKGFDTTERSVREYIRKIRSQFKKAKLSPIKTVSKKGYKWVLDKCENE</sequence>
<evidence type="ECO:0000313" key="5">
    <source>
        <dbReference type="Proteomes" id="UP000002294"/>
    </source>
</evidence>
<dbReference type="SMART" id="SM00862">
    <property type="entry name" value="Trans_reg_C"/>
    <property type="match status" value="1"/>
</dbReference>
<dbReference type="STRING" id="525919.Apre_0180"/>
<dbReference type="KEGG" id="apr:Apre_0180"/>
<dbReference type="HOGENOM" id="CLU_1248496_0_0_9"/>
<dbReference type="Gene3D" id="1.10.10.10">
    <property type="entry name" value="Winged helix-like DNA-binding domain superfamily/Winged helix DNA-binding domain"/>
    <property type="match status" value="1"/>
</dbReference>
<accession>C7RFH1</accession>
<protein>
    <submittedName>
        <fullName evidence="4">Two component transcriptional regulator, winged helix family</fullName>
    </submittedName>
</protein>
<dbReference type="EMBL" id="CP001708">
    <property type="protein sequence ID" value="ACV28232.1"/>
    <property type="molecule type" value="Genomic_DNA"/>
</dbReference>
<dbReference type="AlphaFoldDB" id="C7RFH1"/>
<dbReference type="OrthoDB" id="1690235at2"/>
<feature type="DNA-binding region" description="OmpR/PhoB-type" evidence="2">
    <location>
        <begin position="116"/>
        <end position="213"/>
    </location>
</feature>
<dbReference type="PROSITE" id="PS51755">
    <property type="entry name" value="OMPR_PHOB"/>
    <property type="match status" value="1"/>
</dbReference>